<dbReference type="AlphaFoldDB" id="A0A9D1MES6"/>
<dbReference type="GO" id="GO:0000774">
    <property type="term" value="F:adenyl-nucleotide exchange factor activity"/>
    <property type="evidence" value="ECO:0007669"/>
    <property type="project" value="InterPro"/>
</dbReference>
<feature type="compositionally biased region" description="Basic and acidic residues" evidence="6">
    <location>
        <begin position="1"/>
        <end position="29"/>
    </location>
</feature>
<keyword evidence="3 4" id="KW-0346">Stress response</keyword>
<evidence type="ECO:0000256" key="5">
    <source>
        <dbReference type="RuleBase" id="RU004478"/>
    </source>
</evidence>
<dbReference type="GO" id="GO:0005737">
    <property type="term" value="C:cytoplasm"/>
    <property type="evidence" value="ECO:0007669"/>
    <property type="project" value="UniProtKB-SubCell"/>
</dbReference>
<evidence type="ECO:0000256" key="3">
    <source>
        <dbReference type="HAMAP-Rule" id="MF_01151"/>
    </source>
</evidence>
<dbReference type="EMBL" id="DVMZ01000098">
    <property type="protein sequence ID" value="HIU59173.1"/>
    <property type="molecule type" value="Genomic_DNA"/>
</dbReference>
<dbReference type="GO" id="GO:0042803">
    <property type="term" value="F:protein homodimerization activity"/>
    <property type="evidence" value="ECO:0007669"/>
    <property type="project" value="InterPro"/>
</dbReference>
<dbReference type="HAMAP" id="MF_01151">
    <property type="entry name" value="GrpE"/>
    <property type="match status" value="1"/>
</dbReference>
<comment type="subunit">
    <text evidence="3">Homodimer.</text>
</comment>
<organism evidence="7 8">
    <name type="scientific">Candidatus Scatosoma pullistercoris</name>
    <dbReference type="NCBI Taxonomy" id="2840934"/>
    <lineage>
        <taxon>Bacteria</taxon>
        <taxon>Bacillati</taxon>
        <taxon>Bacillota</taxon>
        <taxon>Clostridia</taxon>
        <taxon>Candidatus Scatosoma</taxon>
    </lineage>
</organism>
<dbReference type="PANTHER" id="PTHR21237:SF23">
    <property type="entry name" value="GRPE PROTEIN HOMOLOG, MITOCHONDRIAL"/>
    <property type="match status" value="1"/>
</dbReference>
<dbReference type="Proteomes" id="UP000824081">
    <property type="component" value="Unassembled WGS sequence"/>
</dbReference>
<comment type="caution">
    <text evidence="7">The sequence shown here is derived from an EMBL/GenBank/DDBJ whole genome shotgun (WGS) entry which is preliminary data.</text>
</comment>
<feature type="region of interest" description="Disordered" evidence="6">
    <location>
        <begin position="1"/>
        <end position="93"/>
    </location>
</feature>
<dbReference type="PROSITE" id="PS01071">
    <property type="entry name" value="GRPE"/>
    <property type="match status" value="1"/>
</dbReference>
<proteinExistence type="inferred from homology"/>
<dbReference type="InterPro" id="IPR009012">
    <property type="entry name" value="GrpE_head"/>
</dbReference>
<dbReference type="CDD" id="cd00446">
    <property type="entry name" value="GrpE"/>
    <property type="match status" value="1"/>
</dbReference>
<dbReference type="PANTHER" id="PTHR21237">
    <property type="entry name" value="GRPE PROTEIN"/>
    <property type="match status" value="1"/>
</dbReference>
<dbReference type="SUPFAM" id="SSF58014">
    <property type="entry name" value="Coiled-coil domain of nucleotide exchange factor GrpE"/>
    <property type="match status" value="1"/>
</dbReference>
<gene>
    <name evidence="3 7" type="primary">grpE</name>
    <name evidence="7" type="ORF">IAC57_03625</name>
</gene>
<dbReference type="InterPro" id="IPR013805">
    <property type="entry name" value="GrpE_CC"/>
</dbReference>
<evidence type="ECO:0000313" key="7">
    <source>
        <dbReference type="EMBL" id="HIU59173.1"/>
    </source>
</evidence>
<dbReference type="GO" id="GO:0051087">
    <property type="term" value="F:protein-folding chaperone binding"/>
    <property type="evidence" value="ECO:0007669"/>
    <property type="project" value="InterPro"/>
</dbReference>
<evidence type="ECO:0000256" key="2">
    <source>
        <dbReference type="ARBA" id="ARBA00023186"/>
    </source>
</evidence>
<sequence length="244" mass="27642">MDDMEKEKELQDEEVSGREEETAERREAASEQPAADPSDAAEEEPAEERAEEACEADEKEEASCGHDGQGCDESRNREERHCHEGKERGHCHRELEKAREEIAALRQEAEECKRKWYAVTAEYENYRRRTQNQASQRYTEGRNDVVAELFPVGDNLERALSACADEKTRQGLEMVLKSYKKVLEGEGIEEIDPTGQPFDADVAEAIMAVPSADGEEAGIVRQVYVKGYKRGEKVLRYAQVIVTQ</sequence>
<dbReference type="Gene3D" id="3.90.20.20">
    <property type="match status" value="1"/>
</dbReference>
<protein>
    <recommendedName>
        <fullName evidence="3 4">Protein GrpE</fullName>
    </recommendedName>
    <alternativeName>
        <fullName evidence="3">HSP-70 cofactor</fullName>
    </alternativeName>
</protein>
<reference evidence="7" key="1">
    <citation type="submission" date="2020-10" db="EMBL/GenBank/DDBJ databases">
        <authorList>
            <person name="Gilroy R."/>
        </authorList>
    </citation>
    <scope>NUCLEOTIDE SEQUENCE</scope>
    <source>
        <strain evidence="7">11687</strain>
    </source>
</reference>
<dbReference type="GO" id="GO:0051082">
    <property type="term" value="F:unfolded protein binding"/>
    <property type="evidence" value="ECO:0007669"/>
    <property type="project" value="TreeGrafter"/>
</dbReference>
<dbReference type="Gene3D" id="2.30.22.10">
    <property type="entry name" value="Head domain of nucleotide exchange factor GrpE"/>
    <property type="match status" value="1"/>
</dbReference>
<comment type="subcellular location">
    <subcellularLocation>
        <location evidence="3">Cytoplasm</location>
    </subcellularLocation>
</comment>
<reference evidence="7" key="2">
    <citation type="journal article" date="2021" name="PeerJ">
        <title>Extensive microbial diversity within the chicken gut microbiome revealed by metagenomics and culture.</title>
        <authorList>
            <person name="Gilroy R."/>
            <person name="Ravi A."/>
            <person name="Getino M."/>
            <person name="Pursley I."/>
            <person name="Horton D.L."/>
            <person name="Alikhan N.F."/>
            <person name="Baker D."/>
            <person name="Gharbi K."/>
            <person name="Hall N."/>
            <person name="Watson M."/>
            <person name="Adriaenssens E.M."/>
            <person name="Foster-Nyarko E."/>
            <person name="Jarju S."/>
            <person name="Secka A."/>
            <person name="Antonio M."/>
            <person name="Oren A."/>
            <person name="Chaudhuri R.R."/>
            <person name="La Ragione R."/>
            <person name="Hildebrand F."/>
            <person name="Pallen M.J."/>
        </authorList>
    </citation>
    <scope>NUCLEOTIDE SEQUENCE</scope>
    <source>
        <strain evidence="7">11687</strain>
    </source>
</reference>
<comment type="similarity">
    <text evidence="1 3 5">Belongs to the GrpE family.</text>
</comment>
<dbReference type="Pfam" id="PF01025">
    <property type="entry name" value="GrpE"/>
    <property type="match status" value="1"/>
</dbReference>
<dbReference type="InterPro" id="IPR000740">
    <property type="entry name" value="GrpE"/>
</dbReference>
<keyword evidence="2 3" id="KW-0143">Chaperone</keyword>
<evidence type="ECO:0000256" key="6">
    <source>
        <dbReference type="SAM" id="MobiDB-lite"/>
    </source>
</evidence>
<evidence type="ECO:0000256" key="1">
    <source>
        <dbReference type="ARBA" id="ARBA00009054"/>
    </source>
</evidence>
<dbReference type="PRINTS" id="PR00773">
    <property type="entry name" value="GRPEPROTEIN"/>
</dbReference>
<dbReference type="SUPFAM" id="SSF51064">
    <property type="entry name" value="Head domain of nucleotide exchange factor GrpE"/>
    <property type="match status" value="1"/>
</dbReference>
<evidence type="ECO:0000313" key="8">
    <source>
        <dbReference type="Proteomes" id="UP000824081"/>
    </source>
</evidence>
<dbReference type="GO" id="GO:0006457">
    <property type="term" value="P:protein folding"/>
    <property type="evidence" value="ECO:0007669"/>
    <property type="project" value="InterPro"/>
</dbReference>
<accession>A0A9D1MES6</accession>
<name>A0A9D1MES6_9FIRM</name>
<keyword evidence="3" id="KW-0963">Cytoplasm</keyword>
<evidence type="ECO:0000256" key="4">
    <source>
        <dbReference type="RuleBase" id="RU000639"/>
    </source>
</evidence>
<comment type="function">
    <text evidence="3 4">Participates actively in the response to hyperosmotic and heat shock by preventing the aggregation of stress-denatured proteins, in association with DnaK and GrpE. It is the nucleotide exchange factor for DnaK and may function as a thermosensor. Unfolded proteins bind initially to DnaJ; upon interaction with the DnaJ-bound protein, DnaK hydrolyzes its bound ATP, resulting in the formation of a stable complex. GrpE releases ADP from DnaK; ATP binding to DnaK triggers the release of the substrate protein, thus completing the reaction cycle. Several rounds of ATP-dependent interactions between DnaJ, DnaK and GrpE are required for fully efficient folding.</text>
</comment>
<feature type="compositionally biased region" description="Basic and acidic residues" evidence="6">
    <location>
        <begin position="72"/>
        <end position="93"/>
    </location>
</feature>